<dbReference type="InterPro" id="IPR009057">
    <property type="entry name" value="Homeodomain-like_sf"/>
</dbReference>
<protein>
    <submittedName>
        <fullName evidence="11">Homeobox domain-containing protein</fullName>
    </submittedName>
</protein>
<dbReference type="CDD" id="cd00086">
    <property type="entry name" value="homeodomain"/>
    <property type="match status" value="1"/>
</dbReference>
<comment type="subcellular location">
    <subcellularLocation>
        <location evidence="1 6 7">Nucleus</location>
    </subcellularLocation>
</comment>
<keyword evidence="10" id="KW-1185">Reference proteome</keyword>
<dbReference type="SUPFAM" id="SSF46689">
    <property type="entry name" value="Homeodomain-like"/>
    <property type="match status" value="1"/>
</dbReference>
<dbReference type="Proteomes" id="UP000050741">
    <property type="component" value="Unassembled WGS sequence"/>
</dbReference>
<evidence type="ECO:0000256" key="4">
    <source>
        <dbReference type="ARBA" id="ARBA00023155"/>
    </source>
</evidence>
<dbReference type="PROSITE" id="PS00027">
    <property type="entry name" value="HOMEOBOX_1"/>
    <property type="match status" value="1"/>
</dbReference>
<feature type="DNA-binding region" description="Homeobox" evidence="6">
    <location>
        <begin position="190"/>
        <end position="249"/>
    </location>
</feature>
<dbReference type="PROSITE" id="PS50071">
    <property type="entry name" value="HOMEOBOX_2"/>
    <property type="match status" value="1"/>
</dbReference>
<evidence type="ECO:0000259" key="9">
    <source>
        <dbReference type="PROSITE" id="PS50071"/>
    </source>
</evidence>
<feature type="region of interest" description="Disordered" evidence="8">
    <location>
        <begin position="240"/>
        <end position="309"/>
    </location>
</feature>
<keyword evidence="4 6" id="KW-0371">Homeobox</keyword>
<feature type="compositionally biased region" description="Low complexity" evidence="8">
    <location>
        <begin position="478"/>
        <end position="505"/>
    </location>
</feature>
<dbReference type="GO" id="GO:0000981">
    <property type="term" value="F:DNA-binding transcription factor activity, RNA polymerase II-specific"/>
    <property type="evidence" value="ECO:0007669"/>
    <property type="project" value="InterPro"/>
</dbReference>
<evidence type="ECO:0000256" key="7">
    <source>
        <dbReference type="RuleBase" id="RU000682"/>
    </source>
</evidence>
<proteinExistence type="predicted"/>
<feature type="compositionally biased region" description="Low complexity" evidence="8">
    <location>
        <begin position="21"/>
        <end position="44"/>
    </location>
</feature>
<dbReference type="InterPro" id="IPR017970">
    <property type="entry name" value="Homeobox_CS"/>
</dbReference>
<dbReference type="GO" id="GO:0005634">
    <property type="term" value="C:nucleus"/>
    <property type="evidence" value="ECO:0007669"/>
    <property type="project" value="UniProtKB-SubCell"/>
</dbReference>
<accession>A0A183CH18</accession>
<feature type="region of interest" description="Disordered" evidence="8">
    <location>
        <begin position="478"/>
        <end position="512"/>
    </location>
</feature>
<dbReference type="FunFam" id="1.10.10.60:FF:000679">
    <property type="entry name" value="Homeobox protein aristaless"/>
    <property type="match status" value="1"/>
</dbReference>
<evidence type="ECO:0000313" key="11">
    <source>
        <dbReference type="WBParaSite" id="GPLIN_001217400"/>
    </source>
</evidence>
<evidence type="ECO:0000256" key="8">
    <source>
        <dbReference type="SAM" id="MobiDB-lite"/>
    </source>
</evidence>
<feature type="domain" description="Homeobox" evidence="9">
    <location>
        <begin position="188"/>
        <end position="248"/>
    </location>
</feature>
<dbReference type="InterPro" id="IPR001356">
    <property type="entry name" value="HD"/>
</dbReference>
<evidence type="ECO:0000256" key="2">
    <source>
        <dbReference type="ARBA" id="ARBA00022473"/>
    </source>
</evidence>
<reference evidence="11" key="3">
    <citation type="submission" date="2016-06" db="UniProtKB">
        <authorList>
            <consortium name="WormBaseParasite"/>
        </authorList>
    </citation>
    <scope>IDENTIFICATION</scope>
</reference>
<evidence type="ECO:0000256" key="6">
    <source>
        <dbReference type="PROSITE-ProRule" id="PRU00108"/>
    </source>
</evidence>
<keyword evidence="5 6" id="KW-0539">Nucleus</keyword>
<evidence type="ECO:0000256" key="1">
    <source>
        <dbReference type="ARBA" id="ARBA00004123"/>
    </source>
</evidence>
<dbReference type="GO" id="GO:0000978">
    <property type="term" value="F:RNA polymerase II cis-regulatory region sequence-specific DNA binding"/>
    <property type="evidence" value="ECO:0007669"/>
    <property type="project" value="TreeGrafter"/>
</dbReference>
<feature type="region of interest" description="Disordered" evidence="8">
    <location>
        <begin position="15"/>
        <end position="44"/>
    </location>
</feature>
<keyword evidence="2" id="KW-0217">Developmental protein</keyword>
<dbReference type="PANTHER" id="PTHR45793">
    <property type="entry name" value="HOMEOBOX PROTEIN"/>
    <property type="match status" value="1"/>
</dbReference>
<dbReference type="Gene3D" id="1.10.10.60">
    <property type="entry name" value="Homeodomain-like"/>
    <property type="match status" value="1"/>
</dbReference>
<dbReference type="Pfam" id="PF00046">
    <property type="entry name" value="Homeodomain"/>
    <property type="match status" value="1"/>
</dbReference>
<dbReference type="GO" id="GO:0030182">
    <property type="term" value="P:neuron differentiation"/>
    <property type="evidence" value="ECO:0007669"/>
    <property type="project" value="UniProtKB-ARBA"/>
</dbReference>
<name>A0A183CH18_GLOPA</name>
<evidence type="ECO:0000256" key="5">
    <source>
        <dbReference type="ARBA" id="ARBA00023242"/>
    </source>
</evidence>
<sequence length="544" mass="56365">MMIAHAYLNGVVEQSPHQLDSSDTSTTITSTASERRSSSFSSSTLKDVSSSCSSSFNFDSCLNPSAHLQPPATSSTTTDVVPPLNCSIASSSHGFSSVVNAAATNSIGASYGGINTVTVPGNVHAPMMGTAFTSAASDATSNAAGSTYARSYVSGAFAAAAAAAYFNAANAAAVSTAAQGVSPGLQPRKNRRERTTFTRQQLEVLEGQFSQSQYPDVYVREQIAEQIQLQESRIQVWFKNRRAKQRQHDKQSKPNKPQTVAAMKSARLAQAMSSVAKVEEQNGDEAEKAQPVRKRQQLLQQGGGSSRRDVKRAALFGGEAPLALAAADGAEHKSEPETGVSLANSGSLCANSGLSASVSSPSSGICLSQPTNSSSFAVSLMSSGALSGLVGANDLSNGGVPAGLQATSAVFPGFNCCWQSPSVPNISSVTAFDSAFPAAYANSFPYSSLAAAQQASSFGGYCYGSPVSSSYYGISPQVQQPPLQPSQQQLSSALADPSSLPSLGGTSDGGGSSEFVYNPANMYYSSFAEMFQQGGQPQPSQYQL</sequence>
<keyword evidence="3 6" id="KW-0238">DNA-binding</keyword>
<dbReference type="WBParaSite" id="GPLIN_001217400">
    <property type="protein sequence ID" value="GPLIN_001217400"/>
    <property type="gene ID" value="GPLIN_001217400"/>
</dbReference>
<dbReference type="PANTHER" id="PTHR45793:SF5">
    <property type="entry name" value="HOMEOTIC PROTEIN OCELLILESS"/>
    <property type="match status" value="1"/>
</dbReference>
<dbReference type="AlphaFoldDB" id="A0A183CH18"/>
<evidence type="ECO:0000256" key="3">
    <source>
        <dbReference type="ARBA" id="ARBA00023125"/>
    </source>
</evidence>
<organism evidence="10 11">
    <name type="scientific">Globodera pallida</name>
    <name type="common">Potato cyst nematode worm</name>
    <name type="synonym">Heterodera pallida</name>
    <dbReference type="NCBI Taxonomy" id="36090"/>
    <lineage>
        <taxon>Eukaryota</taxon>
        <taxon>Metazoa</taxon>
        <taxon>Ecdysozoa</taxon>
        <taxon>Nematoda</taxon>
        <taxon>Chromadorea</taxon>
        <taxon>Rhabditida</taxon>
        <taxon>Tylenchina</taxon>
        <taxon>Tylenchomorpha</taxon>
        <taxon>Tylenchoidea</taxon>
        <taxon>Heteroderidae</taxon>
        <taxon>Heteroderinae</taxon>
        <taxon>Globodera</taxon>
    </lineage>
</organism>
<evidence type="ECO:0000313" key="10">
    <source>
        <dbReference type="Proteomes" id="UP000050741"/>
    </source>
</evidence>
<feature type="compositionally biased region" description="Basic and acidic residues" evidence="8">
    <location>
        <begin position="277"/>
        <end position="290"/>
    </location>
</feature>
<reference evidence="10" key="2">
    <citation type="submission" date="2014-05" db="EMBL/GenBank/DDBJ databases">
        <title>The genome and life-stage specific transcriptomes of Globodera pallida elucidate key aspects of plant parasitism by a cyst nematode.</title>
        <authorList>
            <person name="Cotton J.A."/>
            <person name="Lilley C.J."/>
            <person name="Jones L.M."/>
            <person name="Kikuchi T."/>
            <person name="Reid A.J."/>
            <person name="Thorpe P."/>
            <person name="Tsai I.J."/>
            <person name="Beasley H."/>
            <person name="Blok V."/>
            <person name="Cock P.J.A."/>
            <person name="Van den Akker S.E."/>
            <person name="Holroyd N."/>
            <person name="Hunt M."/>
            <person name="Mantelin S."/>
            <person name="Naghra H."/>
            <person name="Pain A."/>
            <person name="Palomares-Rius J.E."/>
            <person name="Zarowiecki M."/>
            <person name="Berriman M."/>
            <person name="Jones J.T."/>
            <person name="Urwin P.E."/>
        </authorList>
    </citation>
    <scope>NUCLEOTIDE SEQUENCE [LARGE SCALE GENOMIC DNA]</scope>
    <source>
        <strain evidence="10">Lindley</strain>
    </source>
</reference>
<dbReference type="SMART" id="SM00389">
    <property type="entry name" value="HOX"/>
    <property type="match status" value="1"/>
</dbReference>
<reference evidence="10" key="1">
    <citation type="submission" date="2013-12" db="EMBL/GenBank/DDBJ databases">
        <authorList>
            <person name="Aslett M."/>
        </authorList>
    </citation>
    <scope>NUCLEOTIDE SEQUENCE [LARGE SCALE GENOMIC DNA]</scope>
    <source>
        <strain evidence="10">Lindley</strain>
    </source>
</reference>